<dbReference type="Pfam" id="PF04286">
    <property type="entry name" value="DUF445"/>
    <property type="match status" value="1"/>
</dbReference>
<keyword evidence="1" id="KW-0812">Transmembrane</keyword>
<dbReference type="EMBL" id="LDRK01000022">
    <property type="protein sequence ID" value="KTR86434.1"/>
    <property type="molecule type" value="Genomic_DNA"/>
</dbReference>
<dbReference type="GO" id="GO:0005886">
    <property type="term" value="C:plasma membrane"/>
    <property type="evidence" value="ECO:0007669"/>
    <property type="project" value="TreeGrafter"/>
</dbReference>
<protein>
    <submittedName>
        <fullName evidence="2">Membrane protein</fullName>
    </submittedName>
</protein>
<feature type="transmembrane region" description="Helical" evidence="1">
    <location>
        <begin position="38"/>
        <end position="57"/>
    </location>
</feature>
<evidence type="ECO:0000313" key="2">
    <source>
        <dbReference type="EMBL" id="KTR86434.1"/>
    </source>
</evidence>
<accession>A0A147EPH3</accession>
<evidence type="ECO:0000256" key="1">
    <source>
        <dbReference type="SAM" id="Phobius"/>
    </source>
</evidence>
<evidence type="ECO:0000313" key="3">
    <source>
        <dbReference type="Proteomes" id="UP000070810"/>
    </source>
</evidence>
<reference evidence="2 3" key="1">
    <citation type="journal article" date="2016" name="Front. Microbiol.">
        <title>Genomic Resource of Rice Seed Associated Bacteria.</title>
        <authorList>
            <person name="Midha S."/>
            <person name="Bansal K."/>
            <person name="Sharma S."/>
            <person name="Kumar N."/>
            <person name="Patil P.P."/>
            <person name="Chaudhry V."/>
            <person name="Patil P.B."/>
        </authorList>
    </citation>
    <scope>NUCLEOTIDE SEQUENCE [LARGE SCALE GENOMIC DNA]</scope>
    <source>
        <strain evidence="2 3">NS354</strain>
    </source>
</reference>
<keyword evidence="3" id="KW-1185">Reference proteome</keyword>
<dbReference type="PANTHER" id="PTHR38442">
    <property type="entry name" value="INNER MEMBRANE PROTEIN-RELATED"/>
    <property type="match status" value="1"/>
</dbReference>
<gene>
    <name evidence="2" type="ORF">NS354_04910</name>
</gene>
<proteinExistence type="predicted"/>
<keyword evidence="1" id="KW-1133">Transmembrane helix</keyword>
<feature type="transmembrane region" description="Helical" evidence="1">
    <location>
        <begin position="417"/>
        <end position="436"/>
    </location>
</feature>
<name>A0A147EPH3_9MICO</name>
<keyword evidence="1" id="KW-0472">Membrane</keyword>
<comment type="caution">
    <text evidence="2">The sequence shown here is derived from an EMBL/GenBank/DDBJ whole genome shotgun (WGS) entry which is preliminary data.</text>
</comment>
<dbReference type="InterPro" id="IPR007383">
    <property type="entry name" value="DUF445"/>
</dbReference>
<organism evidence="2 3">
    <name type="scientific">Leucobacter chromiiresistens</name>
    <dbReference type="NCBI Taxonomy" id="1079994"/>
    <lineage>
        <taxon>Bacteria</taxon>
        <taxon>Bacillati</taxon>
        <taxon>Actinomycetota</taxon>
        <taxon>Actinomycetes</taxon>
        <taxon>Micrococcales</taxon>
        <taxon>Microbacteriaceae</taxon>
        <taxon>Leucobacter</taxon>
    </lineage>
</organism>
<dbReference type="PATRIC" id="fig|1079994.3.peg.1067"/>
<dbReference type="AlphaFoldDB" id="A0A147EPH3"/>
<sequence>MRCRGDNTGMPQPRTRRTLGAVSPADFQRLDELRRMQAIAVGLLIAMAVVFVVSFILQARYPGWGFVRAASEGGMVGALADWFAVTALFRHPLGLKIPHTNLISQKKDDIGEGLGSFVEENFLADEVVHGKLAEISGARRAGEWLSDRRNAERVSAMAASAGLGTLAVLDDDDVQELVEVLVRRHVIDPEWSPLIGRAAESFVSGGHHEALLDIAAERLEGWLVEHPDAFDRVVSSRLPSWMPGIVDRFVDHRLHAEAVRFVQSVAAERDHPFRIAVSKFLADLAGDLQTQERLQGQLEAFKHGVFDSPRIRALAQSTWRTARAALVEMLEDPASDLRVRMVRAAEDFGGKLQEDATLQYKIDVWVMEVVERLVRTYRHDLANVISETVQRWDAREAAEKIELQVGRDLQFIRINGTVVGSLAGLTIYAVATWVVAPLAGVSH</sequence>
<dbReference type="Proteomes" id="UP000070810">
    <property type="component" value="Unassembled WGS sequence"/>
</dbReference>
<dbReference type="PANTHER" id="PTHR38442:SF1">
    <property type="entry name" value="INNER MEMBRANE PROTEIN"/>
    <property type="match status" value="1"/>
</dbReference>